<keyword evidence="5" id="KW-1185">Reference proteome</keyword>
<dbReference type="InterPro" id="IPR007110">
    <property type="entry name" value="Ig-like_dom"/>
</dbReference>
<dbReference type="Pfam" id="PF07686">
    <property type="entry name" value="V-set"/>
    <property type="match status" value="1"/>
</dbReference>
<evidence type="ECO:0000256" key="1">
    <source>
        <dbReference type="ARBA" id="ARBA00023319"/>
    </source>
</evidence>
<feature type="domain" description="Ig-like" evidence="3">
    <location>
        <begin position="23"/>
        <end position="130"/>
    </location>
</feature>
<dbReference type="AlphaFoldDB" id="A0A8I5NE13"/>
<evidence type="ECO:0000256" key="2">
    <source>
        <dbReference type="SAM" id="SignalP"/>
    </source>
</evidence>
<dbReference type="Proteomes" id="UP000028761">
    <property type="component" value="Chromosome 14"/>
</dbReference>
<dbReference type="InterPro" id="IPR036179">
    <property type="entry name" value="Ig-like_dom_sf"/>
</dbReference>
<dbReference type="PANTHER" id="PTHR23267">
    <property type="entry name" value="IMMUNOGLOBULIN LIGHT CHAIN"/>
    <property type="match status" value="1"/>
</dbReference>
<reference evidence="4" key="2">
    <citation type="submission" date="2025-08" db="UniProtKB">
        <authorList>
            <consortium name="Ensembl"/>
        </authorList>
    </citation>
    <scope>IDENTIFICATION</scope>
</reference>
<dbReference type="InterPro" id="IPR050150">
    <property type="entry name" value="IgV_Light_Chain"/>
</dbReference>
<dbReference type="InterPro" id="IPR003598">
    <property type="entry name" value="Ig_sub2"/>
</dbReference>
<reference evidence="4 5" key="1">
    <citation type="submission" date="2012-03" db="EMBL/GenBank/DDBJ databases">
        <title>Whole Genome Assembly of Papio anubis.</title>
        <authorList>
            <person name="Liu Y.L."/>
            <person name="Abraham K.A."/>
            <person name="Akbar H.A."/>
            <person name="Ali S.A."/>
            <person name="Anosike U.A."/>
            <person name="Aqrawi P.A."/>
            <person name="Arias F.A."/>
            <person name="Attaway T.A."/>
            <person name="Awwad R.A."/>
            <person name="Babu C.B."/>
            <person name="Bandaranaike D.B."/>
            <person name="Battles P.B."/>
            <person name="Bell A.B."/>
            <person name="Beltran B.B."/>
            <person name="Berhane-Mersha D.B."/>
            <person name="Bess C.B."/>
            <person name="Bickham C.B."/>
            <person name="Bolden T.B."/>
            <person name="Carter K.C."/>
            <person name="Chau D.C."/>
            <person name="Chavez A.C."/>
            <person name="Clerc-Blankenburg K.C."/>
            <person name="Coyle M.C."/>
            <person name="Dao M.D."/>
            <person name="Davila M.L.D."/>
            <person name="Davy-Carroll L.D."/>
            <person name="Denson S.D."/>
            <person name="Dinh H.D."/>
            <person name="Fernandez S.F."/>
            <person name="Fernando P.F."/>
            <person name="Forbes L.F."/>
            <person name="Francis C.F."/>
            <person name="Francisco L.F."/>
            <person name="Fu Q.F."/>
            <person name="Garcia-Iii R.G."/>
            <person name="Garrett T.G."/>
            <person name="Gross S.G."/>
            <person name="Gubbala S.G."/>
            <person name="Hirani K.H."/>
            <person name="Hogues M.H."/>
            <person name="Hollins B.H."/>
            <person name="Jackson L.J."/>
            <person name="Javaid M.J."/>
            <person name="Jhangiani S.J."/>
            <person name="Johnson A.J."/>
            <person name="Johnson B.J."/>
            <person name="Jones J.J."/>
            <person name="Joshi V.J."/>
            <person name="Kalu J.K."/>
            <person name="Khan N.K."/>
            <person name="Korchina V.K."/>
            <person name="Kovar C.K."/>
            <person name="Lago L.L."/>
            <person name="Lara F.L."/>
            <person name="Le T.-K.L."/>
            <person name="Lee S.L."/>
            <person name="Legall-Iii F.L."/>
            <person name="Lemon S.L."/>
            <person name="Liu J.L."/>
            <person name="Liu Y.-S.L."/>
            <person name="Liyanage D.L."/>
            <person name="Lopez J.L."/>
            <person name="Lorensuhewa L.L."/>
            <person name="Mata R.M."/>
            <person name="Mathew T.M."/>
            <person name="Mercado C.M."/>
            <person name="Mercado I.M."/>
            <person name="Morales K.M."/>
            <person name="Morgan M.M."/>
            <person name="Munidasa M.M."/>
            <person name="Ngo D.N."/>
            <person name="Nguyen L.N."/>
            <person name="Nguyen T.N."/>
            <person name="Nguyen N.N."/>
            <person name="Obregon M.O."/>
            <person name="Okwuonu G.O."/>
            <person name="Ongeri F.O."/>
            <person name="Onwere C.O."/>
            <person name="Osifeso I.O."/>
            <person name="Parra A.P."/>
            <person name="Patil S.P."/>
            <person name="Perez A.P."/>
            <person name="Perez Y.P."/>
            <person name="Pham C.P."/>
            <person name="Pu L.-L.P."/>
            <person name="Puazo M.P."/>
            <person name="Quiroz J.Q."/>
            <person name="Rouhana J.R."/>
            <person name="Ruiz M.R."/>
            <person name="Ruiz S.-J.R."/>
            <person name="Saada N.S."/>
            <person name="Santibanez J.S."/>
            <person name="Scheel M.S."/>
            <person name="Schneider B.S."/>
            <person name="Simmons D.S."/>
            <person name="Sisson I.S."/>
            <person name="Tang L.-Y.T."/>
            <person name="Thornton R.T."/>
            <person name="Tisius J.T."/>
            <person name="Toledanes G.T."/>
            <person name="Trejos Z.T."/>
            <person name="Usmani K.U."/>
            <person name="Varghese R.V."/>
            <person name="Vattathil S.V."/>
            <person name="Vee V.V."/>
            <person name="Walker D.W."/>
            <person name="Weissenberger G.W."/>
            <person name="White C.W."/>
            <person name="Williams A.W."/>
            <person name="Woodworth J.W."/>
            <person name="Wright R.W."/>
            <person name="Zhu Y.Z."/>
            <person name="Han Y.H."/>
            <person name="Newsham I.N."/>
            <person name="Nazareth L.N."/>
            <person name="Worley K.W."/>
            <person name="Muzny D.M."/>
            <person name="Rogers J.R."/>
            <person name="Gibbs R.G."/>
        </authorList>
    </citation>
    <scope>NUCLEOTIDE SEQUENCE [LARGE SCALE GENOMIC DNA]</scope>
</reference>
<evidence type="ECO:0000259" key="3">
    <source>
        <dbReference type="PROSITE" id="PS50835"/>
    </source>
</evidence>
<feature type="signal peptide" evidence="2">
    <location>
        <begin position="1"/>
        <end position="21"/>
    </location>
</feature>
<evidence type="ECO:0000313" key="4">
    <source>
        <dbReference type="Ensembl" id="ENSPANP00000058338.1"/>
    </source>
</evidence>
<dbReference type="SUPFAM" id="SSF48726">
    <property type="entry name" value="Immunoglobulin"/>
    <property type="match status" value="1"/>
</dbReference>
<dbReference type="Gene3D" id="2.60.40.10">
    <property type="entry name" value="Immunoglobulins"/>
    <property type="match status" value="1"/>
</dbReference>
<organism evidence="4 5">
    <name type="scientific">Papio anubis</name>
    <name type="common">Olive baboon</name>
    <dbReference type="NCBI Taxonomy" id="9555"/>
    <lineage>
        <taxon>Eukaryota</taxon>
        <taxon>Metazoa</taxon>
        <taxon>Chordata</taxon>
        <taxon>Craniata</taxon>
        <taxon>Vertebrata</taxon>
        <taxon>Euteleostomi</taxon>
        <taxon>Mammalia</taxon>
        <taxon>Eutheria</taxon>
        <taxon>Euarchontoglires</taxon>
        <taxon>Primates</taxon>
        <taxon>Haplorrhini</taxon>
        <taxon>Catarrhini</taxon>
        <taxon>Cercopithecidae</taxon>
        <taxon>Cercopithecinae</taxon>
        <taxon>Papio</taxon>
    </lineage>
</organism>
<dbReference type="GeneTree" id="ENSGT00940000154869"/>
<accession>A0A8I5NE13</accession>
<evidence type="ECO:0000313" key="5">
    <source>
        <dbReference type="Proteomes" id="UP000028761"/>
    </source>
</evidence>
<dbReference type="OMA" id="ISWIRIK"/>
<dbReference type="Ensembl" id="ENSPANT00000080999.1">
    <property type="protein sequence ID" value="ENSPANP00000058338.1"/>
    <property type="gene ID" value="ENSPANG00000046106.1"/>
</dbReference>
<dbReference type="InterPro" id="IPR003599">
    <property type="entry name" value="Ig_sub"/>
</dbReference>
<dbReference type="SMART" id="SM00408">
    <property type="entry name" value="IGc2"/>
    <property type="match status" value="1"/>
</dbReference>
<dbReference type="InterPro" id="IPR013783">
    <property type="entry name" value="Ig-like_fold"/>
</dbReference>
<keyword evidence="1" id="KW-0393">Immunoglobulin domain</keyword>
<keyword evidence="2" id="KW-0732">Signal</keyword>
<dbReference type="InterPro" id="IPR013106">
    <property type="entry name" value="Ig_V-set"/>
</dbReference>
<sequence>MFLGAQVQLLWSLAFWRAVSGDIILNQTPASLTAPPGETVSISCQASADVHGEISWIRIKLGQRLEPLISHVTTLAPGVPARYSSKGSGTSYVFSISDLQPGDSGEYYCMHDYGWPSHSGAPCAQNSSLSWGLIF</sequence>
<name>A0A8I5NE13_PAPAN</name>
<dbReference type="GO" id="GO:0005576">
    <property type="term" value="C:extracellular region"/>
    <property type="evidence" value="ECO:0007669"/>
    <property type="project" value="UniProtKB-ARBA"/>
</dbReference>
<protein>
    <recommendedName>
        <fullName evidence="3">Ig-like domain-containing protein</fullName>
    </recommendedName>
</protein>
<dbReference type="PROSITE" id="PS50835">
    <property type="entry name" value="IG_LIKE"/>
    <property type="match status" value="1"/>
</dbReference>
<reference evidence="4" key="3">
    <citation type="submission" date="2025-09" db="UniProtKB">
        <authorList>
            <consortium name="Ensembl"/>
        </authorList>
    </citation>
    <scope>IDENTIFICATION</scope>
</reference>
<dbReference type="SMART" id="SM00406">
    <property type="entry name" value="IGv"/>
    <property type="match status" value="1"/>
</dbReference>
<feature type="chain" id="PRO_5035221097" description="Ig-like domain-containing protein" evidence="2">
    <location>
        <begin position="22"/>
        <end position="135"/>
    </location>
</feature>
<dbReference type="SMART" id="SM00409">
    <property type="entry name" value="IG"/>
    <property type="match status" value="1"/>
</dbReference>
<proteinExistence type="predicted"/>